<dbReference type="RefSeq" id="WP_344727850.1">
    <property type="nucleotide sequence ID" value="NZ_BAAAUS010000047.1"/>
</dbReference>
<gene>
    <name evidence="2" type="ORF">ACFSJD_43810</name>
</gene>
<accession>A0ABW4FAG7</accession>
<comment type="caution">
    <text evidence="2">The sequence shown here is derived from an EMBL/GenBank/DDBJ whole genome shotgun (WGS) entry which is preliminary data.</text>
</comment>
<reference evidence="3" key="1">
    <citation type="journal article" date="2019" name="Int. J. Syst. Evol. Microbiol.">
        <title>The Global Catalogue of Microorganisms (GCM) 10K type strain sequencing project: providing services to taxonomists for standard genome sequencing and annotation.</title>
        <authorList>
            <consortium name="The Broad Institute Genomics Platform"/>
            <consortium name="The Broad Institute Genome Sequencing Center for Infectious Disease"/>
            <person name="Wu L."/>
            <person name="Ma J."/>
        </authorList>
    </citation>
    <scope>NUCLEOTIDE SEQUENCE [LARGE SCALE GENOMIC DNA]</scope>
    <source>
        <strain evidence="3">CCM 7043</strain>
    </source>
</reference>
<evidence type="ECO:0000313" key="3">
    <source>
        <dbReference type="Proteomes" id="UP001597114"/>
    </source>
</evidence>
<sequence>MTTPRDRDAAGRARNARPRDASGRPLPRGAAEGVERVPDDLVLTPDEAVTRAQELLDAGRPFTAHEVLEGAWKAADEPDRELWRALAQLAVGLTHAQRGNARGAVALLDRGAGNLARCVGPVPAGLDVRGLLAHAEALARRIERDGLSGVTERDLSPRLREGAV</sequence>
<proteinExistence type="predicted"/>
<dbReference type="PANTHER" id="PTHR34796">
    <property type="entry name" value="EXPRESSED PROTEIN"/>
    <property type="match status" value="1"/>
</dbReference>
<feature type="compositionally biased region" description="Basic and acidic residues" evidence="1">
    <location>
        <begin position="1"/>
        <end position="22"/>
    </location>
</feature>
<dbReference type="SUPFAM" id="SSF140663">
    <property type="entry name" value="TTHA0068-like"/>
    <property type="match status" value="1"/>
</dbReference>
<keyword evidence="3" id="KW-1185">Reference proteome</keyword>
<evidence type="ECO:0000313" key="2">
    <source>
        <dbReference type="EMBL" id="MFD1524473.1"/>
    </source>
</evidence>
<name>A0ABW4FAG7_9PSEU</name>
<protein>
    <submittedName>
        <fullName evidence="2">DUF309 domain-containing protein</fullName>
    </submittedName>
</protein>
<feature type="region of interest" description="Disordered" evidence="1">
    <location>
        <begin position="1"/>
        <end position="42"/>
    </location>
</feature>
<evidence type="ECO:0000256" key="1">
    <source>
        <dbReference type="SAM" id="MobiDB-lite"/>
    </source>
</evidence>
<dbReference type="InterPro" id="IPR005500">
    <property type="entry name" value="DUF309"/>
</dbReference>
<dbReference type="InterPro" id="IPR023203">
    <property type="entry name" value="TTHA0068_sf"/>
</dbReference>
<dbReference type="Gene3D" id="1.10.3450.10">
    <property type="entry name" value="TTHA0068-like"/>
    <property type="match status" value="1"/>
</dbReference>
<dbReference type="Proteomes" id="UP001597114">
    <property type="component" value="Unassembled WGS sequence"/>
</dbReference>
<dbReference type="EMBL" id="JBHUCO010000083">
    <property type="protein sequence ID" value="MFD1524473.1"/>
    <property type="molecule type" value="Genomic_DNA"/>
</dbReference>
<dbReference type="Pfam" id="PF03745">
    <property type="entry name" value="DUF309"/>
    <property type="match status" value="1"/>
</dbReference>
<organism evidence="2 3">
    <name type="scientific">Pseudonocardia yunnanensis</name>
    <dbReference type="NCBI Taxonomy" id="58107"/>
    <lineage>
        <taxon>Bacteria</taxon>
        <taxon>Bacillati</taxon>
        <taxon>Actinomycetota</taxon>
        <taxon>Actinomycetes</taxon>
        <taxon>Pseudonocardiales</taxon>
        <taxon>Pseudonocardiaceae</taxon>
        <taxon>Pseudonocardia</taxon>
    </lineage>
</organism>
<dbReference type="PANTHER" id="PTHR34796:SF1">
    <property type="entry name" value="EXPRESSED PROTEIN"/>
    <property type="match status" value="1"/>
</dbReference>